<dbReference type="EMBL" id="MGHY01000013">
    <property type="protein sequence ID" value="OGM79536.1"/>
    <property type="molecule type" value="Genomic_DNA"/>
</dbReference>
<sequence>MPSKVIRTEKGWRVVKIVDLPAEVEHVSPKHHILHSLEGNEALIVPIEMKKVVHRGITYVMPEEARKGK</sequence>
<gene>
    <name evidence="1" type="ORF">A2382_00055</name>
</gene>
<dbReference type="Proteomes" id="UP000178999">
    <property type="component" value="Unassembled WGS sequence"/>
</dbReference>
<protein>
    <submittedName>
        <fullName evidence="1">Uncharacterized protein</fullName>
    </submittedName>
</protein>
<comment type="caution">
    <text evidence="1">The sequence shown here is derived from an EMBL/GenBank/DDBJ whole genome shotgun (WGS) entry which is preliminary data.</text>
</comment>
<reference evidence="1 2" key="1">
    <citation type="journal article" date="2016" name="Nat. Commun.">
        <title>Thousands of microbial genomes shed light on interconnected biogeochemical processes in an aquifer system.</title>
        <authorList>
            <person name="Anantharaman K."/>
            <person name="Brown C.T."/>
            <person name="Hug L.A."/>
            <person name="Sharon I."/>
            <person name="Castelle C.J."/>
            <person name="Probst A.J."/>
            <person name="Thomas B.C."/>
            <person name="Singh A."/>
            <person name="Wilkins M.J."/>
            <person name="Karaoz U."/>
            <person name="Brodie E.L."/>
            <person name="Williams K.H."/>
            <person name="Hubbard S.S."/>
            <person name="Banfield J.F."/>
        </authorList>
    </citation>
    <scope>NUCLEOTIDE SEQUENCE [LARGE SCALE GENOMIC DNA]</scope>
</reference>
<evidence type="ECO:0000313" key="2">
    <source>
        <dbReference type="Proteomes" id="UP000178999"/>
    </source>
</evidence>
<evidence type="ECO:0000313" key="1">
    <source>
        <dbReference type="EMBL" id="OGM79536.1"/>
    </source>
</evidence>
<accession>A0A1F8CTW9</accession>
<name>A0A1F8CTW9_9BACT</name>
<proteinExistence type="predicted"/>
<dbReference type="STRING" id="1802538.A2382_00055"/>
<dbReference type="AlphaFoldDB" id="A0A1F8CTW9"/>
<organism evidence="1 2">
    <name type="scientific">Candidatus Woesebacteria bacterium RIFOXYB1_FULL_38_16</name>
    <dbReference type="NCBI Taxonomy" id="1802538"/>
    <lineage>
        <taxon>Bacteria</taxon>
        <taxon>Candidatus Woeseibacteriota</taxon>
    </lineage>
</organism>